<proteinExistence type="predicted"/>
<reference evidence="2" key="1">
    <citation type="journal article" date="2023" name="Nat. Plants">
        <title>Single-cell RNA sequencing provides a high-resolution roadmap for understanding the multicellular compartmentation of specialized metabolism.</title>
        <authorList>
            <person name="Sun S."/>
            <person name="Shen X."/>
            <person name="Li Y."/>
            <person name="Li Y."/>
            <person name="Wang S."/>
            <person name="Li R."/>
            <person name="Zhang H."/>
            <person name="Shen G."/>
            <person name="Guo B."/>
            <person name="Wei J."/>
            <person name="Xu J."/>
            <person name="St-Pierre B."/>
            <person name="Chen S."/>
            <person name="Sun C."/>
        </authorList>
    </citation>
    <scope>NUCLEOTIDE SEQUENCE [LARGE SCALE GENOMIC DNA]</scope>
</reference>
<dbReference type="EMBL" id="CM044706">
    <property type="protein sequence ID" value="KAI5656793.1"/>
    <property type="molecule type" value="Genomic_DNA"/>
</dbReference>
<accession>A0ACC0A9W8</accession>
<evidence type="ECO:0000313" key="1">
    <source>
        <dbReference type="EMBL" id="KAI5656793.1"/>
    </source>
</evidence>
<organism evidence="1 2">
    <name type="scientific">Catharanthus roseus</name>
    <name type="common">Madagascar periwinkle</name>
    <name type="synonym">Vinca rosea</name>
    <dbReference type="NCBI Taxonomy" id="4058"/>
    <lineage>
        <taxon>Eukaryota</taxon>
        <taxon>Viridiplantae</taxon>
        <taxon>Streptophyta</taxon>
        <taxon>Embryophyta</taxon>
        <taxon>Tracheophyta</taxon>
        <taxon>Spermatophyta</taxon>
        <taxon>Magnoliopsida</taxon>
        <taxon>eudicotyledons</taxon>
        <taxon>Gunneridae</taxon>
        <taxon>Pentapetalae</taxon>
        <taxon>asterids</taxon>
        <taxon>lamiids</taxon>
        <taxon>Gentianales</taxon>
        <taxon>Apocynaceae</taxon>
        <taxon>Rauvolfioideae</taxon>
        <taxon>Vinceae</taxon>
        <taxon>Catharanthinae</taxon>
        <taxon>Catharanthus</taxon>
    </lineage>
</organism>
<evidence type="ECO:0000313" key="2">
    <source>
        <dbReference type="Proteomes" id="UP001060085"/>
    </source>
</evidence>
<protein>
    <submittedName>
        <fullName evidence="1">Uncharacterized protein</fullName>
    </submittedName>
</protein>
<comment type="caution">
    <text evidence="1">The sequence shown here is derived from an EMBL/GenBank/DDBJ whole genome shotgun (WGS) entry which is preliminary data.</text>
</comment>
<dbReference type="Proteomes" id="UP001060085">
    <property type="component" value="Linkage Group LG06"/>
</dbReference>
<gene>
    <name evidence="1" type="ORF">M9H77_25586</name>
</gene>
<sequence>MAGHNKRSCKERPATKAQSSQSELNGKESNHSKPNEKEPGPTECNLTEIGLIETNVADPSPVDPSPADPSLAGLTPLELVIPVEAIQNEPMNKKPRRAARCSYCNETSHTRPKCNNPGSCPSFEIVFKFVLPLRS</sequence>
<keyword evidence="2" id="KW-1185">Reference proteome</keyword>
<name>A0ACC0A9W8_CATRO</name>